<protein>
    <submittedName>
        <fullName evidence="2">Uncharacterized protein</fullName>
    </submittedName>
</protein>
<feature type="transmembrane region" description="Helical" evidence="1">
    <location>
        <begin position="128"/>
        <end position="146"/>
    </location>
</feature>
<accession>E9CRF7</accession>
<reference evidence="3" key="1">
    <citation type="journal article" date="2010" name="Genome Res.">
        <title>Population genomic sequencing of Coccidioides fungi reveals recent hybridization and transposon control.</title>
        <authorList>
            <person name="Neafsey D.E."/>
            <person name="Barker B.M."/>
            <person name="Sharpton T.J."/>
            <person name="Stajich J.E."/>
            <person name="Park D.J."/>
            <person name="Whiston E."/>
            <person name="Hung C.-Y."/>
            <person name="McMahan C."/>
            <person name="White J."/>
            <person name="Sykes S."/>
            <person name="Heiman D."/>
            <person name="Young S."/>
            <person name="Zeng Q."/>
            <person name="Abouelleil A."/>
            <person name="Aftuck L."/>
            <person name="Bessette D."/>
            <person name="Brown A."/>
            <person name="FitzGerald M."/>
            <person name="Lui A."/>
            <person name="Macdonald J.P."/>
            <person name="Priest M."/>
            <person name="Orbach M.J."/>
            <person name="Galgiani J.N."/>
            <person name="Kirkland T.N."/>
            <person name="Cole G.T."/>
            <person name="Birren B.W."/>
            <person name="Henn M.R."/>
            <person name="Taylor J.W."/>
            <person name="Rounsley S.D."/>
        </authorList>
    </citation>
    <scope>NUCLEOTIDE SEQUENCE [LARGE SCALE GENOMIC DNA]</scope>
    <source>
        <strain evidence="3">RMSCC 757 / Silveira</strain>
    </source>
</reference>
<organism evidence="3">
    <name type="scientific">Coccidioides posadasii (strain RMSCC 757 / Silveira)</name>
    <name type="common">Valley fever fungus</name>
    <dbReference type="NCBI Taxonomy" id="443226"/>
    <lineage>
        <taxon>Eukaryota</taxon>
        <taxon>Fungi</taxon>
        <taxon>Dikarya</taxon>
        <taxon>Ascomycota</taxon>
        <taxon>Pezizomycotina</taxon>
        <taxon>Eurotiomycetes</taxon>
        <taxon>Eurotiomycetidae</taxon>
        <taxon>Onygenales</taxon>
        <taxon>Onygenaceae</taxon>
        <taxon>Coccidioides</taxon>
    </lineage>
</organism>
<evidence type="ECO:0000313" key="3">
    <source>
        <dbReference type="Proteomes" id="UP000002497"/>
    </source>
</evidence>
<gene>
    <name evidence="2" type="ORF">CPSG_00337</name>
</gene>
<evidence type="ECO:0000313" key="2">
    <source>
        <dbReference type="EMBL" id="EFW22438.1"/>
    </source>
</evidence>
<keyword evidence="1" id="KW-0812">Transmembrane</keyword>
<keyword evidence="3" id="KW-1185">Reference proteome</keyword>
<feature type="transmembrane region" description="Helical" evidence="1">
    <location>
        <begin position="40"/>
        <end position="63"/>
    </location>
</feature>
<dbReference type="eggNOG" id="ENOG502S764">
    <property type="taxonomic scope" value="Eukaryota"/>
</dbReference>
<dbReference type="PANTHER" id="PTHR38646">
    <property type="entry name" value="YALI0F00814P"/>
    <property type="match status" value="1"/>
</dbReference>
<dbReference type="PANTHER" id="PTHR38646:SF1">
    <property type="entry name" value="DUF202 DOMAIN-CONTAINING PROTEIN"/>
    <property type="match status" value="1"/>
</dbReference>
<name>E9CRF7_COCPS</name>
<sequence>MKVAFDQRRLPSRGKQKERWIIWSIEVFNFQGEARSKTPYTLHVLSAFIFDYFDTSLIFRWAIMFERRASERYRLRLHRARSVVLTEQEIVEVRAAQRTFEGAYIRTSLSQFSFALVVLKIFTAEFYSIGALFAVYGAAVMVVGLFRRQQGNKSFFSEVDDDGVNRKKFRTSGNVVVVLTALSVAAYACLMALTVTLDI</sequence>
<dbReference type="VEuPathDB" id="FungiDB:D8B26_000881"/>
<dbReference type="AlphaFoldDB" id="E9CRF7"/>
<keyword evidence="1" id="KW-0472">Membrane</keyword>
<dbReference type="OMA" id="WAIMFER"/>
<evidence type="ECO:0000256" key="1">
    <source>
        <dbReference type="SAM" id="Phobius"/>
    </source>
</evidence>
<feature type="transmembrane region" description="Helical" evidence="1">
    <location>
        <begin position="175"/>
        <end position="197"/>
    </location>
</feature>
<proteinExistence type="predicted"/>
<keyword evidence="1" id="KW-1133">Transmembrane helix</keyword>
<dbReference type="VEuPathDB" id="FungiDB:CPSG_00337"/>
<reference evidence="3" key="2">
    <citation type="submission" date="2010-03" db="EMBL/GenBank/DDBJ databases">
        <title>The genome sequence of Coccidioides posadasii strain Silveira.</title>
        <authorList>
            <consortium name="The Broad Institute Genome Sequencing Center for Infectious Disease"/>
            <person name="Neafsey D."/>
            <person name="Orbach M."/>
            <person name="Henn M.R."/>
            <person name="Cole G.T."/>
            <person name="Galgiani J."/>
            <person name="Gardner M.J."/>
            <person name="Kirkland T.N."/>
            <person name="Taylor J.W."/>
            <person name="Young S.K."/>
            <person name="Zeng Q."/>
            <person name="Koehrsen M."/>
            <person name="Alvarado L."/>
            <person name="Berlin A."/>
            <person name="Borenstein D."/>
            <person name="Chapman S.B."/>
            <person name="Chen Z."/>
            <person name="Engels R."/>
            <person name="Freedman E."/>
            <person name="Gellesch M."/>
            <person name="Goldberg J."/>
            <person name="Griggs A."/>
            <person name="Gujja S."/>
            <person name="Heilman E."/>
            <person name="Heiman D."/>
            <person name="Howarth C."/>
            <person name="Jen D."/>
            <person name="Larson L."/>
            <person name="Mehta T."/>
            <person name="Neiman D."/>
            <person name="Park D."/>
            <person name="Pearson M."/>
            <person name="Richards J."/>
            <person name="Roberts A."/>
            <person name="Saif S."/>
            <person name="Shea T."/>
            <person name="Shenoy N."/>
            <person name="Sisk P."/>
            <person name="Stolte C."/>
            <person name="Sykes S."/>
            <person name="Walk T."/>
            <person name="White J."/>
            <person name="Yandava C."/>
            <person name="Haas B."/>
            <person name="Nusbaum C."/>
            <person name="Birren B."/>
        </authorList>
    </citation>
    <scope>NUCLEOTIDE SEQUENCE [LARGE SCALE GENOMIC DNA]</scope>
    <source>
        <strain evidence="3">RMSCC 757 / Silveira</strain>
    </source>
</reference>
<dbReference type="EMBL" id="GL636486">
    <property type="protein sequence ID" value="EFW22438.1"/>
    <property type="molecule type" value="Genomic_DNA"/>
</dbReference>
<dbReference type="OrthoDB" id="2555434at2759"/>
<dbReference type="HOGENOM" id="CLU_107661_0_0_1"/>
<dbReference type="Proteomes" id="UP000002497">
    <property type="component" value="Unassembled WGS sequence"/>
</dbReference>